<dbReference type="PANTHER" id="PTHR11707:SF28">
    <property type="entry name" value="60 KDA LYSOPHOSPHOLIPASE"/>
    <property type="match status" value="1"/>
</dbReference>
<dbReference type="InterPro" id="IPR027475">
    <property type="entry name" value="Asparaginase/glutaminase_AS2"/>
</dbReference>
<dbReference type="PIRSF" id="PIRSF500176">
    <property type="entry name" value="L_ASNase"/>
    <property type="match status" value="1"/>
</dbReference>
<gene>
    <name evidence="11" type="primary">ansA</name>
    <name evidence="11" type="ORF">BFL34_00808</name>
</gene>
<dbReference type="EC" id="3.5.1.1" evidence="2"/>
<evidence type="ECO:0000256" key="7">
    <source>
        <dbReference type="PROSITE-ProRule" id="PRU10099"/>
    </source>
</evidence>
<dbReference type="GO" id="GO:0004067">
    <property type="term" value="F:asparaginase activity"/>
    <property type="evidence" value="ECO:0007669"/>
    <property type="project" value="UniProtKB-UniRule"/>
</dbReference>
<dbReference type="InterPro" id="IPR040919">
    <property type="entry name" value="Asparaginase_C"/>
</dbReference>
<dbReference type="GO" id="GO:0006528">
    <property type="term" value="P:asparagine metabolic process"/>
    <property type="evidence" value="ECO:0007669"/>
    <property type="project" value="InterPro"/>
</dbReference>
<dbReference type="InterPro" id="IPR037152">
    <property type="entry name" value="L-asparaginase_N_sf"/>
</dbReference>
<dbReference type="AlphaFoldDB" id="A0A251YB18"/>
<dbReference type="PROSITE" id="PS51732">
    <property type="entry name" value="ASN_GLN_ASE_3"/>
    <property type="match status" value="1"/>
</dbReference>
<dbReference type="InterPro" id="IPR036152">
    <property type="entry name" value="Asp/glu_Ase-like_sf"/>
</dbReference>
<evidence type="ECO:0000256" key="5">
    <source>
        <dbReference type="PIRSR" id="PIRSR001220-1"/>
    </source>
</evidence>
<evidence type="ECO:0000313" key="12">
    <source>
        <dbReference type="Proteomes" id="UP000194837"/>
    </source>
</evidence>
<dbReference type="SMART" id="SM00870">
    <property type="entry name" value="Asparaginase"/>
    <property type="match status" value="1"/>
</dbReference>
<evidence type="ECO:0000256" key="3">
    <source>
        <dbReference type="ARBA" id="ARBA00022801"/>
    </source>
</evidence>
<comment type="similarity">
    <text evidence="1">Belongs to the asparaginase 1 family.</text>
</comment>
<dbReference type="InterPro" id="IPR006034">
    <property type="entry name" value="Asparaginase/glutaminase-like"/>
</dbReference>
<feature type="active site" description="O-isoaspartyl threonine intermediate" evidence="5">
    <location>
        <position position="12"/>
    </location>
</feature>
<feature type="binding site" evidence="6">
    <location>
        <position position="55"/>
    </location>
    <ligand>
        <name>substrate</name>
    </ligand>
</feature>
<accession>A0A251YB18</accession>
<dbReference type="PROSITE" id="PS00917">
    <property type="entry name" value="ASN_GLN_ASE_2"/>
    <property type="match status" value="1"/>
</dbReference>
<dbReference type="RefSeq" id="WP_086520655.1">
    <property type="nucleotide sequence ID" value="NZ_MDJW01000007.1"/>
</dbReference>
<dbReference type="EMBL" id="MDJW01000007">
    <property type="protein sequence ID" value="OUE21455.1"/>
    <property type="molecule type" value="Genomic_DNA"/>
</dbReference>
<dbReference type="Gene3D" id="3.40.50.1170">
    <property type="entry name" value="L-asparaginase, N-terminal domain"/>
    <property type="match status" value="1"/>
</dbReference>
<dbReference type="InterPro" id="IPR020827">
    <property type="entry name" value="Asparaginase/glutaminase_AS1"/>
</dbReference>
<dbReference type="InterPro" id="IPR004550">
    <property type="entry name" value="AsnASE_II"/>
</dbReference>
<comment type="catalytic activity">
    <reaction evidence="4">
        <text>L-asparagine + H2O = L-aspartate + NH4(+)</text>
        <dbReference type="Rhea" id="RHEA:21016"/>
        <dbReference type="ChEBI" id="CHEBI:15377"/>
        <dbReference type="ChEBI" id="CHEBI:28938"/>
        <dbReference type="ChEBI" id="CHEBI:29991"/>
        <dbReference type="ChEBI" id="CHEBI:58048"/>
        <dbReference type="EC" id="3.5.1.1"/>
    </reaction>
</comment>
<evidence type="ECO:0000256" key="1">
    <source>
        <dbReference type="ARBA" id="ARBA00010518"/>
    </source>
</evidence>
<evidence type="ECO:0000256" key="4">
    <source>
        <dbReference type="ARBA" id="ARBA00049366"/>
    </source>
</evidence>
<evidence type="ECO:0000256" key="2">
    <source>
        <dbReference type="ARBA" id="ARBA00012920"/>
    </source>
</evidence>
<evidence type="ECO:0000259" key="10">
    <source>
        <dbReference type="Pfam" id="PF17763"/>
    </source>
</evidence>
<feature type="binding site" evidence="6">
    <location>
        <begin position="88"/>
        <end position="89"/>
    </location>
    <ligand>
        <name>substrate</name>
    </ligand>
</feature>
<name>A0A251YB18_9MICO</name>
<evidence type="ECO:0000313" key="11">
    <source>
        <dbReference type="EMBL" id="OUE21455.1"/>
    </source>
</evidence>
<dbReference type="InterPro" id="IPR027474">
    <property type="entry name" value="L-asparaginase_N"/>
</dbReference>
<comment type="caution">
    <text evidence="11">The sequence shown here is derived from an EMBL/GenBank/DDBJ whole genome shotgun (WGS) entry which is preliminary data.</text>
</comment>
<dbReference type="Proteomes" id="UP000194837">
    <property type="component" value="Unassembled WGS sequence"/>
</dbReference>
<evidence type="ECO:0000256" key="8">
    <source>
        <dbReference type="PROSITE-ProRule" id="PRU10100"/>
    </source>
</evidence>
<dbReference type="PROSITE" id="PS00144">
    <property type="entry name" value="ASN_GLN_ASE_1"/>
    <property type="match status" value="1"/>
</dbReference>
<evidence type="ECO:0000256" key="6">
    <source>
        <dbReference type="PIRSR" id="PIRSR001220-2"/>
    </source>
</evidence>
<dbReference type="Pfam" id="PF17763">
    <property type="entry name" value="Asparaginase_C"/>
    <property type="match status" value="1"/>
</dbReference>
<dbReference type="PIRSF" id="PIRSF001220">
    <property type="entry name" value="L-ASNase_gatD"/>
    <property type="match status" value="1"/>
</dbReference>
<feature type="active site" evidence="8">
    <location>
        <position position="88"/>
    </location>
</feature>
<dbReference type="Gene3D" id="3.40.50.40">
    <property type="match status" value="1"/>
</dbReference>
<proteinExistence type="inferred from homology"/>
<dbReference type="FunFam" id="3.40.50.1170:FF:000001">
    <property type="entry name" value="L-asparaginase 2"/>
    <property type="match status" value="1"/>
</dbReference>
<feature type="domain" description="Asparaginase/glutaminase C-terminal" evidence="10">
    <location>
        <begin position="209"/>
        <end position="314"/>
    </location>
</feature>
<feature type="active site" evidence="7">
    <location>
        <position position="12"/>
    </location>
</feature>
<dbReference type="PANTHER" id="PTHR11707">
    <property type="entry name" value="L-ASPARAGINASE"/>
    <property type="match status" value="1"/>
</dbReference>
<protein>
    <recommendedName>
        <fullName evidence="2">asparaginase</fullName>
        <ecNumber evidence="2">3.5.1.1</ecNumber>
    </recommendedName>
</protein>
<sequence>MPHVLVLATGGTISSRARADGSAVAADPAERLLGSVPALPPGVTVATRDVLRVNSFALTHGDLRTIADAVAEALARDDVDGVVVTHGTDTLEETAFLLDLVTDDPRPVVLTGAQRSADDPEGDGPGNLRDAIVVAASPEARGAGVLAVFASRVLAADGLVKARTLDPDAFAARDGAPLGRVVGDGVRLTRRPRALPLLPAPSPRFDRIRVDCVSVHPGADAVLFRAAIAEGAAGLVVIGTGAGNANRALVPEIEAAVDAGVLVALGTRVTEGPVAAIYGDGGGVDAVRAGAVPIGRLSVAQARILVALLLDHHPVDEARRVLAAAGDPATPIPTPAGALPA</sequence>
<feature type="domain" description="L-asparaginase N-terminal" evidence="9">
    <location>
        <begin position="3"/>
        <end position="192"/>
    </location>
</feature>
<dbReference type="InterPro" id="IPR027473">
    <property type="entry name" value="L-asparaginase_C"/>
</dbReference>
<dbReference type="CDD" id="cd08964">
    <property type="entry name" value="L-asparaginase_II"/>
    <property type="match status" value="1"/>
</dbReference>
<reference evidence="11 12" key="1">
    <citation type="submission" date="2016-08" db="EMBL/GenBank/DDBJ databases">
        <title>Genome sequence of Clavibacter michiganensis spp strain CFBP7494.</title>
        <authorList>
            <person name="Thapa S.P."/>
            <person name="Coaker G."/>
            <person name="Jacques M.-A."/>
        </authorList>
    </citation>
    <scope>NUCLEOTIDE SEQUENCE [LARGE SCALE GENOMIC DNA]</scope>
    <source>
        <strain evidence="11">CFBP7494</strain>
    </source>
</reference>
<dbReference type="SFLD" id="SFLDS00057">
    <property type="entry name" value="Glutaminase/Asparaginase"/>
    <property type="match status" value="1"/>
</dbReference>
<keyword evidence="3" id="KW-0378">Hydrolase</keyword>
<dbReference type="SUPFAM" id="SSF53774">
    <property type="entry name" value="Glutaminase/Asparaginase"/>
    <property type="match status" value="1"/>
</dbReference>
<dbReference type="PRINTS" id="PR00139">
    <property type="entry name" value="ASNGLNASE"/>
</dbReference>
<organism evidence="11 12">
    <name type="scientific">Clavibacter michiganensis</name>
    <dbReference type="NCBI Taxonomy" id="28447"/>
    <lineage>
        <taxon>Bacteria</taxon>
        <taxon>Bacillati</taxon>
        <taxon>Actinomycetota</taxon>
        <taxon>Actinomycetes</taxon>
        <taxon>Micrococcales</taxon>
        <taxon>Microbacteriaceae</taxon>
        <taxon>Clavibacter</taxon>
    </lineage>
</organism>
<dbReference type="Pfam" id="PF00710">
    <property type="entry name" value="Asparaginase"/>
    <property type="match status" value="1"/>
</dbReference>
<evidence type="ECO:0000259" key="9">
    <source>
        <dbReference type="Pfam" id="PF00710"/>
    </source>
</evidence>